<accession>A0ABV2BSR1</accession>
<dbReference type="Proteomes" id="UP001548189">
    <property type="component" value="Unassembled WGS sequence"/>
</dbReference>
<reference evidence="1 2" key="1">
    <citation type="submission" date="2024-06" db="EMBL/GenBank/DDBJ databases">
        <authorList>
            <person name="Li F."/>
        </authorList>
    </citation>
    <scope>NUCLEOTIDE SEQUENCE [LARGE SCALE GENOMIC DNA]</scope>
    <source>
        <strain evidence="1 2">GXAS 311</strain>
    </source>
</reference>
<keyword evidence="2" id="KW-1185">Reference proteome</keyword>
<evidence type="ECO:0000313" key="1">
    <source>
        <dbReference type="EMBL" id="MET1254985.1"/>
    </source>
</evidence>
<dbReference type="EMBL" id="JBEVCJ010000006">
    <property type="protein sequence ID" value="MET1254985.1"/>
    <property type="molecule type" value="Genomic_DNA"/>
</dbReference>
<evidence type="ECO:0000313" key="2">
    <source>
        <dbReference type="Proteomes" id="UP001548189"/>
    </source>
</evidence>
<gene>
    <name evidence="1" type="ORF">ABVT43_07610</name>
</gene>
<comment type="caution">
    <text evidence="1">The sequence shown here is derived from an EMBL/GenBank/DDBJ whole genome shotgun (WGS) entry which is preliminary data.</text>
</comment>
<protein>
    <submittedName>
        <fullName evidence="1">Uncharacterized protein</fullName>
    </submittedName>
</protein>
<proteinExistence type="predicted"/>
<organism evidence="1 2">
    <name type="scientific">Aliikangiella maris</name>
    <dbReference type="NCBI Taxonomy" id="3162458"/>
    <lineage>
        <taxon>Bacteria</taxon>
        <taxon>Pseudomonadati</taxon>
        <taxon>Pseudomonadota</taxon>
        <taxon>Gammaproteobacteria</taxon>
        <taxon>Oceanospirillales</taxon>
        <taxon>Pleioneaceae</taxon>
        <taxon>Aliikangiella</taxon>
    </lineage>
</organism>
<sequence>MSYPVNCDNVLLVNSVTASTTVNLVDNMQVATVKINTAAGLLGTITLSPVQPTATNIEYKAGEQVVQISSITFHAAFGLTEGQVSIVGNATNQQGADTAPYSKQICSWSN</sequence>
<name>A0ABV2BSR1_9GAMM</name>